<gene>
    <name evidence="10" type="ORF">Fcan01_07354</name>
</gene>
<dbReference type="Gene3D" id="1.20.120.1770">
    <property type="match status" value="1"/>
</dbReference>
<feature type="domain" description="Cytochrome b561" evidence="9">
    <location>
        <begin position="1"/>
        <end position="198"/>
    </location>
</feature>
<dbReference type="PANTHER" id="PTHR23130:SF171">
    <property type="entry name" value="OS01G0895300 PROTEIN"/>
    <property type="match status" value="1"/>
</dbReference>
<organism evidence="10 11">
    <name type="scientific">Folsomia candida</name>
    <name type="common">Springtail</name>
    <dbReference type="NCBI Taxonomy" id="158441"/>
    <lineage>
        <taxon>Eukaryota</taxon>
        <taxon>Metazoa</taxon>
        <taxon>Ecdysozoa</taxon>
        <taxon>Arthropoda</taxon>
        <taxon>Hexapoda</taxon>
        <taxon>Collembola</taxon>
        <taxon>Entomobryomorpha</taxon>
        <taxon>Isotomoidea</taxon>
        <taxon>Isotomidae</taxon>
        <taxon>Proisotominae</taxon>
        <taxon>Folsomia</taxon>
    </lineage>
</organism>
<evidence type="ECO:0000256" key="8">
    <source>
        <dbReference type="SAM" id="Phobius"/>
    </source>
</evidence>
<dbReference type="OrthoDB" id="6372137at2759"/>
<feature type="transmembrane region" description="Helical" evidence="8">
    <location>
        <begin position="142"/>
        <end position="162"/>
    </location>
</feature>
<evidence type="ECO:0000313" key="11">
    <source>
        <dbReference type="Proteomes" id="UP000198287"/>
    </source>
</evidence>
<feature type="region of interest" description="Disordered" evidence="7">
    <location>
        <begin position="1"/>
        <end position="21"/>
    </location>
</feature>
<keyword evidence="11" id="KW-1185">Reference proteome</keyword>
<dbReference type="SMART" id="SM00665">
    <property type="entry name" value="B561"/>
    <property type="match status" value="1"/>
</dbReference>
<feature type="transmembrane region" description="Helical" evidence="8">
    <location>
        <begin position="174"/>
        <end position="197"/>
    </location>
</feature>
<dbReference type="Proteomes" id="UP000198287">
    <property type="component" value="Unassembled WGS sequence"/>
</dbReference>
<name>A0A226EIP6_FOLCA</name>
<comment type="subcellular location">
    <subcellularLocation>
        <location evidence="1">Membrane</location>
    </subcellularLocation>
</comment>
<dbReference type="PANTHER" id="PTHR23130">
    <property type="entry name" value="CYTOCHROME B561 AND DOMON DOMAIN-CONTAINING PROTEIN"/>
    <property type="match status" value="1"/>
</dbReference>
<evidence type="ECO:0000256" key="2">
    <source>
        <dbReference type="ARBA" id="ARBA00022448"/>
    </source>
</evidence>
<dbReference type="PROSITE" id="PS50939">
    <property type="entry name" value="CYTOCHROME_B561"/>
    <property type="match status" value="1"/>
</dbReference>
<evidence type="ECO:0000256" key="1">
    <source>
        <dbReference type="ARBA" id="ARBA00004370"/>
    </source>
</evidence>
<evidence type="ECO:0000256" key="7">
    <source>
        <dbReference type="SAM" id="MobiDB-lite"/>
    </source>
</evidence>
<dbReference type="EMBL" id="LNIX01000003">
    <property type="protein sequence ID" value="OXA56987.1"/>
    <property type="molecule type" value="Genomic_DNA"/>
</dbReference>
<protein>
    <submittedName>
        <fullName evidence="10">Putative ferric-chelate reductase 1</fullName>
    </submittedName>
</protein>
<keyword evidence="6 8" id="KW-0472">Membrane</keyword>
<sequence length="338" mass="39082">MSDFQEPPLDVKPNSPNSPDEDKTNIRWLVWHSNCMLFGTLVLTPLGMVVSRYFKDTWTLTPFFDRPIWQLVHIVYMISAFVIMVIGVVLGMVYGSSIIRDYTGDENVHRLIGWLTLGLFGIQLFAGIWLPNADESYRYIFRIAHCAIGRITSFVLLILSLLSGMLTAAQFPYFSSVIILFWILFAVVMHICFAYFMHEDDKEILSLEEDGFLMYYRTFLPLPLPALTNKKHKLRVLSDQAFYFLMMLFLITSISDYKFCMINREQAYDSYYIYGFNLERLQPSSQFSYRIRKDMENTIAMFGNLSSSTVPAMCPIFDTEVILLIKMSEFTGSMGLVS</sequence>
<dbReference type="STRING" id="158441.A0A226EIP6"/>
<evidence type="ECO:0000256" key="6">
    <source>
        <dbReference type="ARBA" id="ARBA00023136"/>
    </source>
</evidence>
<evidence type="ECO:0000256" key="4">
    <source>
        <dbReference type="ARBA" id="ARBA00022982"/>
    </source>
</evidence>
<dbReference type="AlphaFoldDB" id="A0A226EIP6"/>
<keyword evidence="3 8" id="KW-0812">Transmembrane</keyword>
<dbReference type="CDD" id="cd08760">
    <property type="entry name" value="Cyt_b561_FRRS1_like"/>
    <property type="match status" value="1"/>
</dbReference>
<keyword evidence="4" id="KW-0249">Electron transport</keyword>
<feature type="transmembrane region" description="Helical" evidence="8">
    <location>
        <begin position="111"/>
        <end position="130"/>
    </location>
</feature>
<evidence type="ECO:0000256" key="5">
    <source>
        <dbReference type="ARBA" id="ARBA00022989"/>
    </source>
</evidence>
<evidence type="ECO:0000259" key="9">
    <source>
        <dbReference type="PROSITE" id="PS50939"/>
    </source>
</evidence>
<dbReference type="Pfam" id="PF03188">
    <property type="entry name" value="Cytochrom_B561"/>
    <property type="match status" value="1"/>
</dbReference>
<evidence type="ECO:0000256" key="3">
    <source>
        <dbReference type="ARBA" id="ARBA00022692"/>
    </source>
</evidence>
<reference evidence="10 11" key="1">
    <citation type="submission" date="2015-12" db="EMBL/GenBank/DDBJ databases">
        <title>The genome of Folsomia candida.</title>
        <authorList>
            <person name="Faddeeva A."/>
            <person name="Derks M.F."/>
            <person name="Anvar Y."/>
            <person name="Smit S."/>
            <person name="Van Straalen N."/>
            <person name="Roelofs D."/>
        </authorList>
    </citation>
    <scope>NUCLEOTIDE SEQUENCE [LARGE SCALE GENOMIC DNA]</scope>
    <source>
        <strain evidence="10 11">VU population</strain>
        <tissue evidence="10">Whole body</tissue>
    </source>
</reference>
<dbReference type="GO" id="GO:0016020">
    <property type="term" value="C:membrane"/>
    <property type="evidence" value="ECO:0007669"/>
    <property type="project" value="UniProtKB-SubCell"/>
</dbReference>
<keyword evidence="2" id="KW-0813">Transport</keyword>
<accession>A0A226EIP6</accession>
<evidence type="ECO:0000313" key="10">
    <source>
        <dbReference type="EMBL" id="OXA56987.1"/>
    </source>
</evidence>
<keyword evidence="5 8" id="KW-1133">Transmembrane helix</keyword>
<dbReference type="InterPro" id="IPR006593">
    <property type="entry name" value="Cyt_b561/ferric_Rdtase_TM"/>
</dbReference>
<feature type="transmembrane region" description="Helical" evidence="8">
    <location>
        <begin position="74"/>
        <end position="99"/>
    </location>
</feature>
<proteinExistence type="predicted"/>
<comment type="caution">
    <text evidence="10">The sequence shown here is derived from an EMBL/GenBank/DDBJ whole genome shotgun (WGS) entry which is preliminary data.</text>
</comment>
<feature type="transmembrane region" description="Helical" evidence="8">
    <location>
        <begin position="35"/>
        <end position="54"/>
    </location>
</feature>